<dbReference type="GO" id="GO:0019773">
    <property type="term" value="C:proteasome core complex, alpha-subunit complex"/>
    <property type="evidence" value="ECO:0007669"/>
    <property type="project" value="UniProtKB-UniRule"/>
</dbReference>
<dbReference type="InterPro" id="IPR023332">
    <property type="entry name" value="Proteasome_alpha-type"/>
</dbReference>
<dbReference type="InterPro" id="IPR000426">
    <property type="entry name" value="Proteasome_asu_N"/>
</dbReference>
<evidence type="ECO:0000259" key="10">
    <source>
        <dbReference type="SMART" id="SM00948"/>
    </source>
</evidence>
<protein>
    <recommendedName>
        <fullName evidence="10">Proteasome alpha-type subunits domain-containing protein</fullName>
    </recommendedName>
</protein>
<comment type="subcellular location">
    <subcellularLocation>
        <location evidence="3">Cytoplasm</location>
    </subcellularLocation>
    <subcellularLocation>
        <location evidence="2">Nucleus</location>
    </subcellularLocation>
</comment>
<sequence>MPLNTRYSLTIKGHASCSYWSGIQKKEGTGLGSDFGLVDITKHPGLTPILVPVSNAKEDRTPSCHNNQRQVGVSPLLTVHQVVSWVAPPRGSRFGLRFWTRQITKHPGLTPILVPVSNAKEDRTPSCHNNQRQVGRRHKSVDPINTMSRDSNYDHHISIFSPQGRLYQMEYAFKAASSASGLTGIALRGKDTAVVVTQRKVPDRLIVPTSVSHVHNVTAKIGVLATGMTADCHSAVQRMRYEAADFEFKYGYSIPPAVLAKRMADIAQVNTQSASMRPLAVVLMIVGIDDVKGPQVLKVDPAGHYLPFKGTASGSKEQEATNFLEKRVDNIPEYSFDETVRTAIVCLGSVLGSDFRGSEIEVAAVTGKDGKFRSLTEEEIEDHLNAIADDADS</sequence>
<keyword evidence="12" id="KW-1185">Reference proteome</keyword>
<reference evidence="11 12" key="1">
    <citation type="journal article" date="2012" name="Genome Biol.">
        <title>Genome and low-iron response of an oceanic diatom adapted to chronic iron limitation.</title>
        <authorList>
            <person name="Lommer M."/>
            <person name="Specht M."/>
            <person name="Roy A.S."/>
            <person name="Kraemer L."/>
            <person name="Andreson R."/>
            <person name="Gutowska M.A."/>
            <person name="Wolf J."/>
            <person name="Bergner S.V."/>
            <person name="Schilhabel M.B."/>
            <person name="Klostermeier U.C."/>
            <person name="Beiko R.G."/>
            <person name="Rosenstiel P."/>
            <person name="Hippler M."/>
            <person name="Laroche J."/>
        </authorList>
    </citation>
    <scope>NUCLEOTIDE SEQUENCE [LARGE SCALE GENOMIC DNA]</scope>
    <source>
        <strain evidence="11 12">CCMP1005</strain>
    </source>
</reference>
<organism evidence="11 12">
    <name type="scientific">Thalassiosira oceanica</name>
    <name type="common">Marine diatom</name>
    <dbReference type="NCBI Taxonomy" id="159749"/>
    <lineage>
        <taxon>Eukaryota</taxon>
        <taxon>Sar</taxon>
        <taxon>Stramenopiles</taxon>
        <taxon>Ochrophyta</taxon>
        <taxon>Bacillariophyta</taxon>
        <taxon>Coscinodiscophyceae</taxon>
        <taxon>Thalassiosirophycidae</taxon>
        <taxon>Thalassiosirales</taxon>
        <taxon>Thalassiosiraceae</taxon>
        <taxon>Thalassiosira</taxon>
    </lineage>
</organism>
<gene>
    <name evidence="11" type="ORF">THAOC_31602</name>
</gene>
<evidence type="ECO:0000256" key="1">
    <source>
        <dbReference type="ARBA" id="ARBA00002000"/>
    </source>
</evidence>
<dbReference type="InterPro" id="IPR029055">
    <property type="entry name" value="Ntn_hydrolases_N"/>
</dbReference>
<dbReference type="Pfam" id="PF10584">
    <property type="entry name" value="Proteasome_A_N"/>
    <property type="match status" value="1"/>
</dbReference>
<dbReference type="InterPro" id="IPR034642">
    <property type="entry name" value="Proteasome_subunit_alpha6"/>
</dbReference>
<proteinExistence type="inferred from homology"/>
<evidence type="ECO:0000256" key="6">
    <source>
        <dbReference type="ARBA" id="ARBA00023242"/>
    </source>
</evidence>
<dbReference type="OrthoDB" id="5835702at2759"/>
<keyword evidence="5 8" id="KW-0647">Proteasome</keyword>
<comment type="subunit">
    <text evidence="7">The 26S proteasome consists of a 20S proteasome core and two 19S regulatory subunits. The 20S proteasome core is composed of 28 subunits that are arranged in four stacked rings, resulting in a barrel-shaped structure. The two end rings are each formed by seven alpha subunits, and the two central rings are each formed by seven beta subunits. The catalytic chamber with the active sites is on the inside of the barrel.</text>
</comment>
<dbReference type="GO" id="GO:0005737">
    <property type="term" value="C:cytoplasm"/>
    <property type="evidence" value="ECO:0007669"/>
    <property type="project" value="UniProtKB-SubCell"/>
</dbReference>
<keyword evidence="6" id="KW-0539">Nucleus</keyword>
<evidence type="ECO:0000313" key="11">
    <source>
        <dbReference type="EMBL" id="EJK49516.1"/>
    </source>
</evidence>
<evidence type="ECO:0000256" key="3">
    <source>
        <dbReference type="ARBA" id="ARBA00004496"/>
    </source>
</evidence>
<keyword evidence="4" id="KW-0963">Cytoplasm</keyword>
<feature type="domain" description="Proteasome alpha-type subunits" evidence="10">
    <location>
        <begin position="153"/>
        <end position="175"/>
    </location>
</feature>
<dbReference type="AlphaFoldDB" id="K0RKV0"/>
<dbReference type="eggNOG" id="KOG0182">
    <property type="taxonomic scope" value="Eukaryota"/>
</dbReference>
<dbReference type="CDD" id="cd03754">
    <property type="entry name" value="proteasome_alpha_type_6"/>
    <property type="match status" value="1"/>
</dbReference>
<evidence type="ECO:0000256" key="5">
    <source>
        <dbReference type="ARBA" id="ARBA00022942"/>
    </source>
</evidence>
<accession>K0RKV0</accession>
<evidence type="ECO:0000313" key="12">
    <source>
        <dbReference type="Proteomes" id="UP000266841"/>
    </source>
</evidence>
<dbReference type="SMART" id="SM00948">
    <property type="entry name" value="Proteasome_A_N"/>
    <property type="match status" value="1"/>
</dbReference>
<dbReference type="FunFam" id="3.60.20.10:FF:000055">
    <property type="entry name" value="Proteasome subunit alpha type"/>
    <property type="match status" value="1"/>
</dbReference>
<comment type="caution">
    <text evidence="11">The sequence shown here is derived from an EMBL/GenBank/DDBJ whole genome shotgun (WGS) entry which is preliminary data.</text>
</comment>
<dbReference type="Gene3D" id="3.60.20.10">
    <property type="entry name" value="Glutamine Phosphoribosylpyrophosphate, subunit 1, domain 1"/>
    <property type="match status" value="1"/>
</dbReference>
<feature type="region of interest" description="Disordered" evidence="9">
    <location>
        <begin position="120"/>
        <end position="148"/>
    </location>
</feature>
<dbReference type="InterPro" id="IPR001353">
    <property type="entry name" value="Proteasome_sua/b"/>
</dbReference>
<dbReference type="InterPro" id="IPR050115">
    <property type="entry name" value="Proteasome_alpha"/>
</dbReference>
<dbReference type="EMBL" id="AGNL01044704">
    <property type="protein sequence ID" value="EJK49516.1"/>
    <property type="molecule type" value="Genomic_DNA"/>
</dbReference>
<name>K0RKV0_THAOC</name>
<dbReference type="OMA" id="DRTPSCH"/>
<evidence type="ECO:0000256" key="8">
    <source>
        <dbReference type="PROSITE-ProRule" id="PRU00808"/>
    </source>
</evidence>
<dbReference type="PROSITE" id="PS51475">
    <property type="entry name" value="PROTEASOME_ALPHA_2"/>
    <property type="match status" value="1"/>
</dbReference>
<evidence type="ECO:0000256" key="7">
    <source>
        <dbReference type="ARBA" id="ARBA00026071"/>
    </source>
</evidence>
<dbReference type="SUPFAM" id="SSF56235">
    <property type="entry name" value="N-terminal nucleophile aminohydrolases (Ntn hydrolases)"/>
    <property type="match status" value="1"/>
</dbReference>
<dbReference type="GO" id="GO:0005634">
    <property type="term" value="C:nucleus"/>
    <property type="evidence" value="ECO:0007669"/>
    <property type="project" value="UniProtKB-SubCell"/>
</dbReference>
<comment type="similarity">
    <text evidence="8">Belongs to the peptidase T1A family.</text>
</comment>
<dbReference type="Proteomes" id="UP000266841">
    <property type="component" value="Unassembled WGS sequence"/>
</dbReference>
<dbReference type="GO" id="GO:0006511">
    <property type="term" value="P:ubiquitin-dependent protein catabolic process"/>
    <property type="evidence" value="ECO:0007669"/>
    <property type="project" value="InterPro"/>
</dbReference>
<evidence type="ECO:0000256" key="4">
    <source>
        <dbReference type="ARBA" id="ARBA00022490"/>
    </source>
</evidence>
<dbReference type="Pfam" id="PF00227">
    <property type="entry name" value="Proteasome"/>
    <property type="match status" value="1"/>
</dbReference>
<evidence type="ECO:0000256" key="2">
    <source>
        <dbReference type="ARBA" id="ARBA00004123"/>
    </source>
</evidence>
<evidence type="ECO:0000256" key="9">
    <source>
        <dbReference type="SAM" id="MobiDB-lite"/>
    </source>
</evidence>
<comment type="function">
    <text evidence="1">The proteasome is a multicatalytic proteinase complex which is characterized by its ability to cleave peptides with Arg, Phe, Tyr, Leu, and Glu adjacent to the leaving group at neutral or slightly basic pH. The proteasome has an ATP-dependent proteolytic activity.</text>
</comment>
<dbReference type="PANTHER" id="PTHR11599">
    <property type="entry name" value="PROTEASOME SUBUNIT ALPHA/BETA"/>
    <property type="match status" value="1"/>
</dbReference>